<evidence type="ECO:0000256" key="1">
    <source>
        <dbReference type="SAM" id="Coils"/>
    </source>
</evidence>
<keyword evidence="1" id="KW-0175">Coiled coil</keyword>
<gene>
    <name evidence="3" type="ORF">V8G58_07805</name>
</gene>
<evidence type="ECO:0000313" key="3">
    <source>
        <dbReference type="EMBL" id="MFH6771838.1"/>
    </source>
</evidence>
<keyword evidence="4" id="KW-1185">Reference proteome</keyword>
<name>A0ABW7N1H6_9FLAO</name>
<feature type="transmembrane region" description="Helical" evidence="2">
    <location>
        <begin position="6"/>
        <end position="28"/>
    </location>
</feature>
<keyword evidence="2" id="KW-1133">Transmembrane helix</keyword>
<sequence>MENGFVILGIIALLFLSMYGYAYGSVILEKLNQRKESKKRQKEEAFRMERRAERQRIIDEKVNRYSKRSAEIRKELELLEKMRNKENVKVAN</sequence>
<protein>
    <submittedName>
        <fullName evidence="3">Uncharacterized protein</fullName>
    </submittedName>
</protein>
<dbReference type="EMBL" id="JBAWKB010000002">
    <property type="protein sequence ID" value="MFH6771838.1"/>
    <property type="molecule type" value="Genomic_DNA"/>
</dbReference>
<dbReference type="RefSeq" id="WP_344741037.1">
    <property type="nucleotide sequence ID" value="NZ_BAABAY010000002.1"/>
</dbReference>
<evidence type="ECO:0000313" key="4">
    <source>
        <dbReference type="Proteomes" id="UP001610100"/>
    </source>
</evidence>
<proteinExistence type="predicted"/>
<organism evidence="3 4">
    <name type="scientific">Gaetbulibacter aestuarii</name>
    <dbReference type="NCBI Taxonomy" id="1502358"/>
    <lineage>
        <taxon>Bacteria</taxon>
        <taxon>Pseudomonadati</taxon>
        <taxon>Bacteroidota</taxon>
        <taxon>Flavobacteriia</taxon>
        <taxon>Flavobacteriales</taxon>
        <taxon>Flavobacteriaceae</taxon>
        <taxon>Gaetbulibacter</taxon>
    </lineage>
</organism>
<keyword evidence="2" id="KW-0472">Membrane</keyword>
<accession>A0ABW7N1H6</accession>
<evidence type="ECO:0000256" key="2">
    <source>
        <dbReference type="SAM" id="Phobius"/>
    </source>
</evidence>
<keyword evidence="2" id="KW-0812">Transmembrane</keyword>
<comment type="caution">
    <text evidence="3">The sequence shown here is derived from an EMBL/GenBank/DDBJ whole genome shotgun (WGS) entry which is preliminary data.</text>
</comment>
<feature type="coiled-coil region" evidence="1">
    <location>
        <begin position="28"/>
        <end position="82"/>
    </location>
</feature>
<reference evidence="3 4" key="1">
    <citation type="submission" date="2024-02" db="EMBL/GenBank/DDBJ databases">
        <title>A Gaetbulibacter species isolated from tidal flats and genomic insights of their niches.</title>
        <authorList>
            <person name="Ye Y."/>
        </authorList>
    </citation>
    <scope>NUCLEOTIDE SEQUENCE [LARGE SCALE GENOMIC DNA]</scope>
    <source>
        <strain evidence="3 4">KYW382</strain>
    </source>
</reference>
<dbReference type="Proteomes" id="UP001610100">
    <property type="component" value="Unassembled WGS sequence"/>
</dbReference>